<dbReference type="NCBIfam" id="TIGR00229">
    <property type="entry name" value="sensory_box"/>
    <property type="match status" value="1"/>
</dbReference>
<accession>A0AAU7VL86</accession>
<keyword evidence="3" id="KW-0805">Transcription regulation</keyword>
<dbReference type="SMART" id="SM00091">
    <property type="entry name" value="PAS"/>
    <property type="match status" value="1"/>
</dbReference>
<sequence>MNNDKETLIAVLDSIDEAIHVVDKRGVTIFYNSKASILDGLSSEEVVGKHITEVFPSLDKGSSTLLKVLDTKKPIFNQQQSFSNYRANRLVTVNSTLPIFRHGEIIGAVEVSKDITQLKMLSEKVAQLQQMLYTKNKNKIDNKAELYQFGDIVGENPVFMDTVDRAQKVASTDSPVLVSGATGVGKELIVQSIHSGSLRQNRPFVTQNCAAMPENLLESLLFGTVKGSFTGSYDRPGLFELADNGTLFLDEINSMPLPLQAKLLRVLEEQKIRRVGGLNEKKVNTRVIAAMNIDPQWALEKNVLRKDLFFRLSVVNIHIPPLKERKDDILRLSNHFLDKFNKKFNSKVTGFHSKAITALCSYHWPGNVRELSNCIEGMLNFKSSGKISLEDLPMSIKQGYKDEEIQKSLKDIVGTYEKMVVEEALASSGFNISKTARHLNVPRQTLQYKIKQYDIKI</sequence>
<dbReference type="InterPro" id="IPR025943">
    <property type="entry name" value="Sigma_54_int_dom_ATP-bd_2"/>
</dbReference>
<dbReference type="EMBL" id="CP158367">
    <property type="protein sequence ID" value="XBX74829.1"/>
    <property type="molecule type" value="Genomic_DNA"/>
</dbReference>
<dbReference type="SUPFAM" id="SSF46689">
    <property type="entry name" value="Homeodomain-like"/>
    <property type="match status" value="1"/>
</dbReference>
<dbReference type="InterPro" id="IPR003593">
    <property type="entry name" value="AAA+_ATPase"/>
</dbReference>
<dbReference type="InterPro" id="IPR035965">
    <property type="entry name" value="PAS-like_dom_sf"/>
</dbReference>
<evidence type="ECO:0000256" key="4">
    <source>
        <dbReference type="ARBA" id="ARBA00023125"/>
    </source>
</evidence>
<dbReference type="Pfam" id="PF08448">
    <property type="entry name" value="PAS_4"/>
    <property type="match status" value="1"/>
</dbReference>
<dbReference type="AlphaFoldDB" id="A0AAU7VL86"/>
<evidence type="ECO:0000259" key="6">
    <source>
        <dbReference type="PROSITE" id="PS50045"/>
    </source>
</evidence>
<keyword evidence="5" id="KW-0804">Transcription</keyword>
<gene>
    <name evidence="8" type="ORF">PRVXT_002889</name>
</gene>
<reference evidence="8" key="2">
    <citation type="submission" date="2024-06" db="EMBL/GenBank/DDBJ databases">
        <authorList>
            <person name="Petrova K.O."/>
            <person name="Toshchakov S.V."/>
            <person name="Boltjanskaja Y.V."/>
            <person name="Kevbrin V."/>
        </authorList>
    </citation>
    <scope>NUCLEOTIDE SEQUENCE</scope>
    <source>
        <strain evidence="8">Z-910T</strain>
    </source>
</reference>
<reference evidence="8" key="1">
    <citation type="journal article" date="2013" name="Extremophiles">
        <title>Proteinivorax tanatarense gen. nov., sp. nov., an anaerobic, haloalkaliphilic, proteolytic bacterium isolated from a decaying algal bloom, and proposal of Proteinivoraceae fam. nov.</title>
        <authorList>
            <person name="Kevbrin V."/>
            <person name="Boltyanskaya Y."/>
            <person name="Zhilina T."/>
            <person name="Kolganova T."/>
            <person name="Lavrentjeva E."/>
            <person name="Kuznetsov B."/>
        </authorList>
    </citation>
    <scope>NUCLEOTIDE SEQUENCE</scope>
    <source>
        <strain evidence="8">Z-910T</strain>
    </source>
</reference>
<dbReference type="Pfam" id="PF25601">
    <property type="entry name" value="AAA_lid_14"/>
    <property type="match status" value="1"/>
</dbReference>
<dbReference type="PANTHER" id="PTHR32071:SF74">
    <property type="entry name" value="TRANSCRIPTIONAL ACTIVATOR ROCR"/>
    <property type="match status" value="1"/>
</dbReference>
<dbReference type="FunFam" id="3.40.50.300:FF:000006">
    <property type="entry name" value="DNA-binding transcriptional regulator NtrC"/>
    <property type="match status" value="1"/>
</dbReference>
<evidence type="ECO:0000256" key="5">
    <source>
        <dbReference type="ARBA" id="ARBA00023163"/>
    </source>
</evidence>
<evidence type="ECO:0000313" key="8">
    <source>
        <dbReference type="EMBL" id="XBX74829.1"/>
    </source>
</evidence>
<dbReference type="Pfam" id="PF02954">
    <property type="entry name" value="HTH_8"/>
    <property type="match status" value="1"/>
</dbReference>
<dbReference type="InterPro" id="IPR013656">
    <property type="entry name" value="PAS_4"/>
</dbReference>
<protein>
    <submittedName>
        <fullName evidence="8">Sigma 54-interacting transcriptional regulator</fullName>
    </submittedName>
</protein>
<evidence type="ECO:0000256" key="2">
    <source>
        <dbReference type="ARBA" id="ARBA00022840"/>
    </source>
</evidence>
<dbReference type="InterPro" id="IPR025944">
    <property type="entry name" value="Sigma_54_int_dom_CS"/>
</dbReference>
<name>A0AAU7VL86_9FIRM</name>
<keyword evidence="4" id="KW-0238">DNA-binding</keyword>
<dbReference type="InterPro" id="IPR002197">
    <property type="entry name" value="HTH_Fis"/>
</dbReference>
<dbReference type="PANTHER" id="PTHR32071">
    <property type="entry name" value="TRANSCRIPTIONAL REGULATORY PROTEIN"/>
    <property type="match status" value="1"/>
</dbReference>
<dbReference type="CDD" id="cd00009">
    <property type="entry name" value="AAA"/>
    <property type="match status" value="1"/>
</dbReference>
<dbReference type="RefSeq" id="WP_350343578.1">
    <property type="nucleotide sequence ID" value="NZ_CP158367.1"/>
</dbReference>
<keyword evidence="1" id="KW-0547">Nucleotide-binding</keyword>
<feature type="domain" description="Sigma-54 factor interaction" evidence="6">
    <location>
        <begin position="152"/>
        <end position="380"/>
    </location>
</feature>
<dbReference type="GO" id="GO:0043565">
    <property type="term" value="F:sequence-specific DNA binding"/>
    <property type="evidence" value="ECO:0007669"/>
    <property type="project" value="InterPro"/>
</dbReference>
<dbReference type="SUPFAM" id="SSF55785">
    <property type="entry name" value="PYP-like sensor domain (PAS domain)"/>
    <property type="match status" value="1"/>
</dbReference>
<dbReference type="Gene3D" id="3.30.450.20">
    <property type="entry name" value="PAS domain"/>
    <property type="match status" value="1"/>
</dbReference>
<feature type="domain" description="PAS" evidence="7">
    <location>
        <begin position="4"/>
        <end position="55"/>
    </location>
</feature>
<dbReference type="CDD" id="cd00130">
    <property type="entry name" value="PAS"/>
    <property type="match status" value="1"/>
</dbReference>
<evidence type="ECO:0000259" key="7">
    <source>
        <dbReference type="PROSITE" id="PS50112"/>
    </source>
</evidence>
<dbReference type="GO" id="GO:0006355">
    <property type="term" value="P:regulation of DNA-templated transcription"/>
    <property type="evidence" value="ECO:0007669"/>
    <property type="project" value="InterPro"/>
</dbReference>
<dbReference type="PROSITE" id="PS50112">
    <property type="entry name" value="PAS"/>
    <property type="match status" value="1"/>
</dbReference>
<dbReference type="GO" id="GO:0005524">
    <property type="term" value="F:ATP binding"/>
    <property type="evidence" value="ECO:0007669"/>
    <property type="project" value="UniProtKB-KW"/>
</dbReference>
<dbReference type="InterPro" id="IPR002078">
    <property type="entry name" value="Sigma_54_int"/>
</dbReference>
<dbReference type="PROSITE" id="PS50045">
    <property type="entry name" value="SIGMA54_INTERACT_4"/>
    <property type="match status" value="1"/>
</dbReference>
<dbReference type="SUPFAM" id="SSF52540">
    <property type="entry name" value="P-loop containing nucleoside triphosphate hydrolases"/>
    <property type="match status" value="1"/>
</dbReference>
<dbReference type="InterPro" id="IPR027417">
    <property type="entry name" value="P-loop_NTPase"/>
</dbReference>
<dbReference type="InterPro" id="IPR009057">
    <property type="entry name" value="Homeodomain-like_sf"/>
</dbReference>
<dbReference type="SMART" id="SM00382">
    <property type="entry name" value="AAA"/>
    <property type="match status" value="1"/>
</dbReference>
<dbReference type="InterPro" id="IPR058031">
    <property type="entry name" value="AAA_lid_NorR"/>
</dbReference>
<evidence type="ECO:0000256" key="3">
    <source>
        <dbReference type="ARBA" id="ARBA00023015"/>
    </source>
</evidence>
<dbReference type="Gene3D" id="3.40.50.300">
    <property type="entry name" value="P-loop containing nucleotide triphosphate hydrolases"/>
    <property type="match status" value="1"/>
</dbReference>
<dbReference type="PROSITE" id="PS00688">
    <property type="entry name" value="SIGMA54_INTERACT_3"/>
    <property type="match status" value="1"/>
</dbReference>
<dbReference type="Gene3D" id="1.10.8.60">
    <property type="match status" value="1"/>
</dbReference>
<dbReference type="Pfam" id="PF00158">
    <property type="entry name" value="Sigma54_activat"/>
    <property type="match status" value="1"/>
</dbReference>
<organism evidence="8">
    <name type="scientific">Proteinivorax tanatarense</name>
    <dbReference type="NCBI Taxonomy" id="1260629"/>
    <lineage>
        <taxon>Bacteria</taxon>
        <taxon>Bacillati</taxon>
        <taxon>Bacillota</taxon>
        <taxon>Clostridia</taxon>
        <taxon>Eubacteriales</taxon>
        <taxon>Proteinivoracaceae</taxon>
        <taxon>Proteinivorax</taxon>
    </lineage>
</organism>
<proteinExistence type="predicted"/>
<dbReference type="InterPro" id="IPR000014">
    <property type="entry name" value="PAS"/>
</dbReference>
<dbReference type="PROSITE" id="PS00676">
    <property type="entry name" value="SIGMA54_INTERACT_2"/>
    <property type="match status" value="1"/>
</dbReference>
<dbReference type="PRINTS" id="PR01590">
    <property type="entry name" value="HTHFIS"/>
</dbReference>
<evidence type="ECO:0000256" key="1">
    <source>
        <dbReference type="ARBA" id="ARBA00022741"/>
    </source>
</evidence>
<dbReference type="Gene3D" id="1.10.10.60">
    <property type="entry name" value="Homeodomain-like"/>
    <property type="match status" value="1"/>
</dbReference>
<keyword evidence="2" id="KW-0067">ATP-binding</keyword>